<evidence type="ECO:0000313" key="2">
    <source>
        <dbReference type="EMBL" id="MBB4108470.1"/>
    </source>
</evidence>
<comment type="caution">
    <text evidence="2">The sequence shown here is derived from an EMBL/GenBank/DDBJ whole genome shotgun (WGS) entry which is preliminary data.</text>
</comment>
<reference evidence="2 3" key="3">
    <citation type="submission" date="2020-08" db="EMBL/GenBank/DDBJ databases">
        <title>Genomic Encyclopedia of Type Strains, Phase IV (KMG-IV): sequencing the most valuable type-strain genomes for metagenomic binning, comparative biology and taxonomic classification.</title>
        <authorList>
            <person name="Goeker M."/>
        </authorList>
    </citation>
    <scope>NUCLEOTIDE SEQUENCE [LARGE SCALE GENOMIC DNA]</scope>
    <source>
        <strain evidence="2 3">DSM 100774</strain>
    </source>
</reference>
<dbReference type="Proteomes" id="UP000642938">
    <property type="component" value="Unassembled WGS sequence"/>
</dbReference>
<reference evidence="4" key="2">
    <citation type="journal article" date="2019" name="Int. J. Syst. Evol. Microbiol.">
        <title>The Global Catalogue of Microorganisms (GCM) 10K type strain sequencing project: providing services to taxonomists for standard genome sequencing and annotation.</title>
        <authorList>
            <consortium name="The Broad Institute Genomics Platform"/>
            <consortium name="The Broad Institute Genome Sequencing Center for Infectious Disease"/>
            <person name="Wu L."/>
            <person name="Ma J."/>
        </authorList>
    </citation>
    <scope>NUCLEOTIDE SEQUENCE [LARGE SCALE GENOMIC DNA]</scope>
    <source>
        <strain evidence="4">CGMCC 1.15287</strain>
    </source>
</reference>
<dbReference type="Proteomes" id="UP000532273">
    <property type="component" value="Unassembled WGS sequence"/>
</dbReference>
<accession>A0A7W6KD15</accession>
<name>A0A7W6KD15_9SPHI</name>
<dbReference type="EMBL" id="JACIEF010000002">
    <property type="protein sequence ID" value="MBB4108470.1"/>
    <property type="molecule type" value="Genomic_DNA"/>
</dbReference>
<evidence type="ECO:0000313" key="1">
    <source>
        <dbReference type="EMBL" id="GGG92587.1"/>
    </source>
</evidence>
<reference evidence="1" key="1">
    <citation type="journal article" date="2014" name="Int. J. Syst. Evol. Microbiol.">
        <title>Complete genome of a new Firmicutes species belonging to the dominant human colonic microbiota ('Ruminococcus bicirculans') reveals two chromosomes and a selective capacity to utilize plant glucans.</title>
        <authorList>
            <consortium name="NISC Comparative Sequencing Program"/>
            <person name="Wegmann U."/>
            <person name="Louis P."/>
            <person name="Goesmann A."/>
            <person name="Henrissat B."/>
            <person name="Duncan S.H."/>
            <person name="Flint H.J."/>
        </authorList>
    </citation>
    <scope>NUCLEOTIDE SEQUENCE</scope>
    <source>
        <strain evidence="1">CGMCC 1.15287</strain>
    </source>
</reference>
<proteinExistence type="predicted"/>
<evidence type="ECO:0000313" key="4">
    <source>
        <dbReference type="Proteomes" id="UP000642938"/>
    </source>
</evidence>
<organism evidence="2 3">
    <name type="scientific">Pedobacter zeae</name>
    <dbReference type="NCBI Taxonomy" id="1737356"/>
    <lineage>
        <taxon>Bacteria</taxon>
        <taxon>Pseudomonadati</taxon>
        <taxon>Bacteroidota</taxon>
        <taxon>Sphingobacteriia</taxon>
        <taxon>Sphingobacteriales</taxon>
        <taxon>Sphingobacteriaceae</taxon>
        <taxon>Pedobacter</taxon>
    </lineage>
</organism>
<keyword evidence="4" id="KW-1185">Reference proteome</keyword>
<evidence type="ECO:0000313" key="3">
    <source>
        <dbReference type="Proteomes" id="UP000532273"/>
    </source>
</evidence>
<sequence>MTEKKVEVVQVKIKTIDESEFKFEQILLNPDFHNVDIKIGGSHRSLVYVQDHENYCVGLIQSTKMDSTPPKRNILTNETLALGLKREEGLLYGNVFLFDKEKQVLLYEVTRDGLFIGQLGDLFYSLIRDYPLVKIDIKFIPLMNANAMEKLLSMGDRKAVHIQFAHPDEMLKKIKSEQSAIKEIIKPGKDIGAELIDVIYKVTTTKGKYLHNGKINNMLEYINNKFDLLRDNVKKFEVKGYEEDVEKITEVDFIRDKMIEKIKYSDSKNMSDLKPTARKQEIILAYERLRRDIYRYL</sequence>
<dbReference type="EMBL" id="BMHZ01000001">
    <property type="protein sequence ID" value="GGG92587.1"/>
    <property type="molecule type" value="Genomic_DNA"/>
</dbReference>
<dbReference type="AlphaFoldDB" id="A0A7W6KD15"/>
<dbReference type="RefSeq" id="WP_183764116.1">
    <property type="nucleotide sequence ID" value="NZ_BMHZ01000001.1"/>
</dbReference>
<gene>
    <name evidence="1" type="ORF">GCM10007422_02090</name>
    <name evidence="2" type="ORF">GGQ60_002451</name>
</gene>
<protein>
    <submittedName>
        <fullName evidence="2">Uncharacterized protein</fullName>
    </submittedName>
</protein>
<reference evidence="1" key="4">
    <citation type="submission" date="2024-05" db="EMBL/GenBank/DDBJ databases">
        <authorList>
            <person name="Sun Q."/>
            <person name="Zhou Y."/>
        </authorList>
    </citation>
    <scope>NUCLEOTIDE SEQUENCE</scope>
    <source>
        <strain evidence="1">CGMCC 1.15287</strain>
    </source>
</reference>